<reference evidence="10" key="1">
    <citation type="submission" date="2013-05" db="EMBL/GenBank/DDBJ databases">
        <authorList>
            <person name="Yim A.K.Y."/>
            <person name="Chan T.F."/>
            <person name="Ji K.M."/>
            <person name="Liu X.Y."/>
            <person name="Zhou J.W."/>
            <person name="Li R.Q."/>
            <person name="Yang K.Y."/>
            <person name="Li J."/>
            <person name="Li M."/>
            <person name="Law P.T.W."/>
            <person name="Wu Y.L."/>
            <person name="Cai Z.L."/>
            <person name="Qin H."/>
            <person name="Bao Y."/>
            <person name="Leung R.K.K."/>
            <person name="Ng P.K.S."/>
            <person name="Zou J."/>
            <person name="Zhong X.J."/>
            <person name="Ran P.X."/>
            <person name="Zhong N.S."/>
            <person name="Liu Z.G."/>
            <person name="Tsui S.K.W."/>
        </authorList>
    </citation>
    <scope>NUCLEOTIDE SEQUENCE</scope>
    <source>
        <strain evidence="10">Derf</strain>
        <tissue evidence="10">Whole organism</tissue>
    </source>
</reference>
<evidence type="ECO:0000256" key="2">
    <source>
        <dbReference type="ARBA" id="ARBA00008029"/>
    </source>
</evidence>
<feature type="coiled-coil region" evidence="7">
    <location>
        <begin position="265"/>
        <end position="427"/>
    </location>
</feature>
<evidence type="ECO:0000256" key="1">
    <source>
        <dbReference type="ARBA" id="ARBA00004123"/>
    </source>
</evidence>
<evidence type="ECO:0000313" key="10">
    <source>
        <dbReference type="EMBL" id="KAH9521962.1"/>
    </source>
</evidence>
<dbReference type="OrthoDB" id="331602at2759"/>
<gene>
    <name evidence="10" type="primary">MAD1L1</name>
    <name evidence="10" type="ORF">DERF_005570</name>
    <name evidence="9" type="ORF">HUG17_3457</name>
</gene>
<evidence type="ECO:0000256" key="8">
    <source>
        <dbReference type="SAM" id="MobiDB-lite"/>
    </source>
</evidence>
<comment type="caution">
    <text evidence="10">The sequence shown here is derived from an EMBL/GenBank/DDBJ whole genome shotgun (WGS) entry which is preliminary data.</text>
</comment>
<keyword evidence="6" id="KW-0131">Cell cycle</keyword>
<dbReference type="GO" id="GO:0051301">
    <property type="term" value="P:cell division"/>
    <property type="evidence" value="ECO:0007669"/>
    <property type="project" value="UniProtKB-KW"/>
</dbReference>
<dbReference type="Gene3D" id="6.10.250.90">
    <property type="match status" value="1"/>
</dbReference>
<sequence>MNSNIPTFSSKKQSSSSRIPNISSIPRPSRIPTTTKKPSNQNVMYSGIKRPRPNDPPISHIPTSLTKFKRSAPLSLMKSKISHHDMIEDSNVSDLKLDFSGTFRSPISMISRNSSAMSIDSKLLNVPNTNANSSKISSNSSLIEEPTIITRNVESKATSPMVDWKTITKDTELISYKVRINVLKNEADELERKNSKLRIDNEVNATRYQNEIEEYKSRTKDLQNEIRTLKENEKKLKYEFDEFQKLHLEQSKLIDKQNIEHEKVIAKLKEELFKAKSDAETQRCQLSMDTLNFEHRISLLQSENDQLRQENELHRSNSLDFDLKNKEIDTLKTELNKANSTIEQLRTELKSFEEGKKLESILQGELSQLRCVKDENVQLKNKLDLLSRVHEENVMLNEKLFGHETKIEILRQQLNQKNIDIHSFQSNKAKLLKWTEIVGIDSPEIVVDKIKTLTENVTILNVENDLLKSNVKTLEEKISNENFHSKSNESNLKNAEAKIVQIEQILEHSNKKCLFLSKEVDYYKKMRAQDSSINKNADINNGQKINELESIIEQYKTAANKFESELNEARNELETKRSMGKENEELKNEIRRIKELNPHICTNVSMLDCSTLQTNEKQYRVLHLIENPVSWEMKKRIEELGKLREENERLKCLVEIMERGELNNADITRQIDEGLQYRFKVKKLEEKLAEYEQKTIILNDKFKEKCYRFRQCCMEVTGYQVDDLYRNKYRVRHKYALKNAFSIEFDGKTIRLIEDETTAKFNDKIELYINEHKSLPAFFASYTLELLKEQTMF</sequence>
<dbReference type="AlphaFoldDB" id="A0A922I3R2"/>
<dbReference type="GO" id="GO:0072686">
    <property type="term" value="C:mitotic spindle"/>
    <property type="evidence" value="ECO:0007669"/>
    <property type="project" value="TreeGrafter"/>
</dbReference>
<keyword evidence="3" id="KW-0132">Cell division</keyword>
<dbReference type="GO" id="GO:0051315">
    <property type="term" value="P:attachment of mitotic spindle microtubules to kinetochore"/>
    <property type="evidence" value="ECO:0007669"/>
    <property type="project" value="TreeGrafter"/>
</dbReference>
<evidence type="ECO:0000256" key="5">
    <source>
        <dbReference type="ARBA" id="ARBA00023242"/>
    </source>
</evidence>
<dbReference type="PANTHER" id="PTHR23168:SF0">
    <property type="entry name" value="MITOTIC SPINDLE ASSEMBLY CHECKPOINT PROTEIN MAD1"/>
    <property type="match status" value="1"/>
</dbReference>
<dbReference type="SUPFAM" id="SSF75704">
    <property type="entry name" value="Mitotic arrest deficient-like 1, Mad1"/>
    <property type="match status" value="1"/>
</dbReference>
<keyword evidence="7" id="KW-0175">Coiled coil</keyword>
<dbReference type="EMBL" id="ASGP02000002">
    <property type="protein sequence ID" value="KAH9521962.1"/>
    <property type="molecule type" value="Genomic_DNA"/>
</dbReference>
<dbReference type="Gene3D" id="3.30.457.60">
    <property type="match status" value="1"/>
</dbReference>
<dbReference type="GO" id="GO:0007094">
    <property type="term" value="P:mitotic spindle assembly checkpoint signaling"/>
    <property type="evidence" value="ECO:0007669"/>
    <property type="project" value="InterPro"/>
</dbReference>
<evidence type="ECO:0000313" key="9">
    <source>
        <dbReference type="EMBL" id="KAH7639424.1"/>
    </source>
</evidence>
<reference evidence="10" key="4">
    <citation type="journal article" date="2022" name="Res Sq">
        <title>Comparative Genomics Reveals Insights into the Divergent Evolution of Astigmatic Mites and Household Pest Adaptations.</title>
        <authorList>
            <person name="Xiong Q."/>
            <person name="Wan A.T.-Y."/>
            <person name="Liu X.-Y."/>
            <person name="Fung C.S.-H."/>
            <person name="Xiao X."/>
            <person name="Malainual N."/>
            <person name="Hou J."/>
            <person name="Wang L."/>
            <person name="Wang M."/>
            <person name="Yang K."/>
            <person name="Cui Y."/>
            <person name="Leung E."/>
            <person name="Nong W."/>
            <person name="Shin S.-K."/>
            <person name="Au S."/>
            <person name="Jeong K.Y."/>
            <person name="Chew F.T."/>
            <person name="Hui J."/>
            <person name="Leung T.F."/>
            <person name="Tungtrongchitr A."/>
            <person name="Zhong N."/>
            <person name="Liu Z."/>
            <person name="Tsui S."/>
        </authorList>
    </citation>
    <scope>NUCLEOTIDE SEQUENCE</scope>
    <source>
        <strain evidence="10">Derf</strain>
        <tissue evidence="10">Whole organism</tissue>
    </source>
</reference>
<proteinExistence type="inferred from homology"/>
<evidence type="ECO:0000256" key="7">
    <source>
        <dbReference type="SAM" id="Coils"/>
    </source>
</evidence>
<dbReference type="GO" id="GO:0005635">
    <property type="term" value="C:nuclear envelope"/>
    <property type="evidence" value="ECO:0007669"/>
    <property type="project" value="TreeGrafter"/>
</dbReference>
<evidence type="ECO:0000313" key="11">
    <source>
        <dbReference type="Proteomes" id="UP000790347"/>
    </source>
</evidence>
<comment type="subcellular location">
    <subcellularLocation>
        <location evidence="1">Nucleus</location>
    </subcellularLocation>
</comment>
<comment type="similarity">
    <text evidence="2">Belongs to the MAD1 family.</text>
</comment>
<keyword evidence="11" id="KW-1185">Reference proteome</keyword>
<protein>
    <submittedName>
        <fullName evidence="9 10">Mitotic spindle assembly checkpoint protein MAD1</fullName>
    </submittedName>
</protein>
<reference evidence="9" key="3">
    <citation type="journal article" date="2021" name="World Allergy Organ. J.">
        <title>Chromosome-level assembly of Dermatophagoides farinae genome and transcriptome reveals two novel allergens Der f 37 and Der f 39.</title>
        <authorList>
            <person name="Chen J."/>
            <person name="Cai Z."/>
            <person name="Fan D."/>
            <person name="Hu J."/>
            <person name="Hou Y."/>
            <person name="He Y."/>
            <person name="Zhang Z."/>
            <person name="Zhao Z."/>
            <person name="Gao P."/>
            <person name="Hu W."/>
            <person name="Sun J."/>
            <person name="Li J."/>
            <person name="Ji K."/>
        </authorList>
    </citation>
    <scope>NUCLEOTIDE SEQUENCE</scope>
    <source>
        <strain evidence="9">JKM2019</strain>
    </source>
</reference>
<feature type="coiled-coil region" evidence="7">
    <location>
        <begin position="457"/>
        <end position="512"/>
    </location>
</feature>
<dbReference type="Proteomes" id="UP000790347">
    <property type="component" value="Unassembled WGS sequence"/>
</dbReference>
<name>A0A922I3R2_DERFA</name>
<evidence type="ECO:0000256" key="6">
    <source>
        <dbReference type="ARBA" id="ARBA00023306"/>
    </source>
</evidence>
<keyword evidence="5" id="KW-0539">Nucleus</keyword>
<dbReference type="InterPro" id="IPR008672">
    <property type="entry name" value="Mad1"/>
</dbReference>
<reference evidence="9" key="2">
    <citation type="submission" date="2020-06" db="EMBL/GenBank/DDBJ databases">
        <authorList>
            <person name="Ji K."/>
            <person name="Li J."/>
        </authorList>
    </citation>
    <scope>NUCLEOTIDE SEQUENCE</scope>
    <source>
        <strain evidence="9">JKM2019</strain>
        <tissue evidence="9">Whole body</tissue>
    </source>
</reference>
<dbReference type="Proteomes" id="UP000828236">
    <property type="component" value="Unassembled WGS sequence"/>
</dbReference>
<feature type="coiled-coil region" evidence="7">
    <location>
        <begin position="633"/>
        <end position="701"/>
    </location>
</feature>
<feature type="compositionally biased region" description="Low complexity" evidence="8">
    <location>
        <begin position="9"/>
        <end position="32"/>
    </location>
</feature>
<keyword evidence="4" id="KW-0498">Mitosis</keyword>
<evidence type="ECO:0000256" key="3">
    <source>
        <dbReference type="ARBA" id="ARBA00022618"/>
    </source>
</evidence>
<feature type="compositionally biased region" description="Polar residues" evidence="8">
    <location>
        <begin position="33"/>
        <end position="44"/>
    </location>
</feature>
<accession>A0A922I3R2</accession>
<feature type="coiled-coil region" evidence="7">
    <location>
        <begin position="173"/>
        <end position="239"/>
    </location>
</feature>
<organism evidence="10 11">
    <name type="scientific">Dermatophagoides farinae</name>
    <name type="common">American house dust mite</name>
    <dbReference type="NCBI Taxonomy" id="6954"/>
    <lineage>
        <taxon>Eukaryota</taxon>
        <taxon>Metazoa</taxon>
        <taxon>Ecdysozoa</taxon>
        <taxon>Arthropoda</taxon>
        <taxon>Chelicerata</taxon>
        <taxon>Arachnida</taxon>
        <taxon>Acari</taxon>
        <taxon>Acariformes</taxon>
        <taxon>Sarcoptiformes</taxon>
        <taxon>Astigmata</taxon>
        <taxon>Psoroptidia</taxon>
        <taxon>Analgoidea</taxon>
        <taxon>Pyroglyphidae</taxon>
        <taxon>Dermatophagoidinae</taxon>
        <taxon>Dermatophagoides</taxon>
    </lineage>
</organism>
<evidence type="ECO:0000256" key="4">
    <source>
        <dbReference type="ARBA" id="ARBA00022776"/>
    </source>
</evidence>
<dbReference type="Pfam" id="PF05557">
    <property type="entry name" value="MAD"/>
    <property type="match status" value="2"/>
</dbReference>
<dbReference type="EMBL" id="SDOV01000007">
    <property type="protein sequence ID" value="KAH7639424.1"/>
    <property type="molecule type" value="Genomic_DNA"/>
</dbReference>
<feature type="coiled-coil region" evidence="7">
    <location>
        <begin position="545"/>
        <end position="596"/>
    </location>
</feature>
<dbReference type="PANTHER" id="PTHR23168">
    <property type="entry name" value="MITOTIC SPINDLE ASSEMBLY CHECKPOINT PROTEIN MAD1 MITOTIC ARREST DEFICIENT-LIKE PROTEIN 1"/>
    <property type="match status" value="1"/>
</dbReference>
<feature type="region of interest" description="Disordered" evidence="8">
    <location>
        <begin position="1"/>
        <end position="63"/>
    </location>
</feature>
<dbReference type="GO" id="GO:0000776">
    <property type="term" value="C:kinetochore"/>
    <property type="evidence" value="ECO:0007669"/>
    <property type="project" value="TreeGrafter"/>
</dbReference>